<dbReference type="EMBL" id="BPLR01008218">
    <property type="protein sequence ID" value="GIY22917.1"/>
    <property type="molecule type" value="Genomic_DNA"/>
</dbReference>
<comment type="caution">
    <text evidence="1">The sequence shown here is derived from an EMBL/GenBank/DDBJ whole genome shotgun (WGS) entry which is preliminary data.</text>
</comment>
<evidence type="ECO:0000313" key="2">
    <source>
        <dbReference type="Proteomes" id="UP001054945"/>
    </source>
</evidence>
<proteinExistence type="predicted"/>
<evidence type="ECO:0000313" key="1">
    <source>
        <dbReference type="EMBL" id="GIY22917.1"/>
    </source>
</evidence>
<protein>
    <submittedName>
        <fullName evidence="1">Uncharacterized protein</fullName>
    </submittedName>
</protein>
<keyword evidence="2" id="KW-1185">Reference proteome</keyword>
<accession>A0AAV4RS17</accession>
<sequence>MFTRAYFPSFQLLGRQDSGGDGAAGSAPPSMGRSYRANVLHLGLLLTFFTICAVARTVCINAQAGDEGLTSTSFGSYSYKSEAFFPHLNYKKHVKRKFANPKIYTREHKL</sequence>
<gene>
    <name evidence="1" type="ORF">CEXT_728121</name>
</gene>
<dbReference type="Proteomes" id="UP001054945">
    <property type="component" value="Unassembled WGS sequence"/>
</dbReference>
<reference evidence="1 2" key="1">
    <citation type="submission" date="2021-06" db="EMBL/GenBank/DDBJ databases">
        <title>Caerostris extrusa draft genome.</title>
        <authorList>
            <person name="Kono N."/>
            <person name="Arakawa K."/>
        </authorList>
    </citation>
    <scope>NUCLEOTIDE SEQUENCE [LARGE SCALE GENOMIC DNA]</scope>
</reference>
<dbReference type="AlphaFoldDB" id="A0AAV4RS17"/>
<organism evidence="1 2">
    <name type="scientific">Caerostris extrusa</name>
    <name type="common">Bark spider</name>
    <name type="synonym">Caerostris bankana</name>
    <dbReference type="NCBI Taxonomy" id="172846"/>
    <lineage>
        <taxon>Eukaryota</taxon>
        <taxon>Metazoa</taxon>
        <taxon>Ecdysozoa</taxon>
        <taxon>Arthropoda</taxon>
        <taxon>Chelicerata</taxon>
        <taxon>Arachnida</taxon>
        <taxon>Araneae</taxon>
        <taxon>Araneomorphae</taxon>
        <taxon>Entelegynae</taxon>
        <taxon>Araneoidea</taxon>
        <taxon>Araneidae</taxon>
        <taxon>Caerostris</taxon>
    </lineage>
</organism>
<name>A0AAV4RS17_CAEEX</name>